<dbReference type="GO" id="GO:0070139">
    <property type="term" value="F:SUMO-specific endopeptidase activity"/>
    <property type="evidence" value="ECO:0007669"/>
    <property type="project" value="TreeGrafter"/>
</dbReference>
<feature type="region of interest" description="Disordered" evidence="6">
    <location>
        <begin position="976"/>
        <end position="1041"/>
    </location>
</feature>
<keyword evidence="4" id="KW-0833">Ubl conjugation pathway</keyword>
<proteinExistence type="inferred from homology"/>
<dbReference type="AlphaFoldDB" id="S7PUV5"/>
<dbReference type="Gene3D" id="1.10.418.20">
    <property type="match status" value="1"/>
</dbReference>
<dbReference type="GO" id="GO:0016926">
    <property type="term" value="P:protein desumoylation"/>
    <property type="evidence" value="ECO:0007669"/>
    <property type="project" value="TreeGrafter"/>
</dbReference>
<dbReference type="InterPro" id="IPR003653">
    <property type="entry name" value="Peptidase_C48_C"/>
</dbReference>
<dbReference type="GO" id="GO:0005737">
    <property type="term" value="C:cytoplasm"/>
    <property type="evidence" value="ECO:0007669"/>
    <property type="project" value="TreeGrafter"/>
</dbReference>
<comment type="similarity">
    <text evidence="1">Belongs to the peptidase C48 family.</text>
</comment>
<protein>
    <recommendedName>
        <fullName evidence="7">Ubiquitin-like protease family profile domain-containing protein</fullName>
    </recommendedName>
</protein>
<dbReference type="Pfam" id="PF02902">
    <property type="entry name" value="Peptidase_C48"/>
    <property type="match status" value="2"/>
</dbReference>
<reference evidence="8 9" key="1">
    <citation type="journal article" date="2012" name="Science">
        <title>The Paleozoic origin of enzymatic lignin decomposition reconstructed from 31 fungal genomes.</title>
        <authorList>
            <person name="Floudas D."/>
            <person name="Binder M."/>
            <person name="Riley R."/>
            <person name="Barry K."/>
            <person name="Blanchette R.A."/>
            <person name="Henrissat B."/>
            <person name="Martinez A.T."/>
            <person name="Otillar R."/>
            <person name="Spatafora J.W."/>
            <person name="Yadav J.S."/>
            <person name="Aerts A."/>
            <person name="Benoit I."/>
            <person name="Boyd A."/>
            <person name="Carlson A."/>
            <person name="Copeland A."/>
            <person name="Coutinho P.M."/>
            <person name="de Vries R.P."/>
            <person name="Ferreira P."/>
            <person name="Findley K."/>
            <person name="Foster B."/>
            <person name="Gaskell J."/>
            <person name="Glotzer D."/>
            <person name="Gorecki P."/>
            <person name="Heitman J."/>
            <person name="Hesse C."/>
            <person name="Hori C."/>
            <person name="Igarashi K."/>
            <person name="Jurgens J.A."/>
            <person name="Kallen N."/>
            <person name="Kersten P."/>
            <person name="Kohler A."/>
            <person name="Kuees U."/>
            <person name="Kumar T.K.A."/>
            <person name="Kuo A."/>
            <person name="LaButti K."/>
            <person name="Larrondo L.F."/>
            <person name="Lindquist E."/>
            <person name="Ling A."/>
            <person name="Lombard V."/>
            <person name="Lucas S."/>
            <person name="Lundell T."/>
            <person name="Martin R."/>
            <person name="McLaughlin D.J."/>
            <person name="Morgenstern I."/>
            <person name="Morin E."/>
            <person name="Murat C."/>
            <person name="Nagy L.G."/>
            <person name="Nolan M."/>
            <person name="Ohm R.A."/>
            <person name="Patyshakuliyeva A."/>
            <person name="Rokas A."/>
            <person name="Ruiz-Duenas F.J."/>
            <person name="Sabat G."/>
            <person name="Salamov A."/>
            <person name="Samejima M."/>
            <person name="Schmutz J."/>
            <person name="Slot J.C."/>
            <person name="St John F."/>
            <person name="Stenlid J."/>
            <person name="Sun H."/>
            <person name="Sun S."/>
            <person name="Syed K."/>
            <person name="Tsang A."/>
            <person name="Wiebenga A."/>
            <person name="Young D."/>
            <person name="Pisabarro A."/>
            <person name="Eastwood D.C."/>
            <person name="Martin F."/>
            <person name="Cullen D."/>
            <person name="Grigoriev I.V."/>
            <person name="Hibbett D.S."/>
        </authorList>
    </citation>
    <scope>NUCLEOTIDE SEQUENCE [LARGE SCALE GENOMIC DNA]</scope>
    <source>
        <strain evidence="8 9">ATCC 11539</strain>
    </source>
</reference>
<evidence type="ECO:0000256" key="5">
    <source>
        <dbReference type="ARBA" id="ARBA00022801"/>
    </source>
</evidence>
<feature type="compositionally biased region" description="Low complexity" evidence="6">
    <location>
        <begin position="684"/>
        <end position="712"/>
    </location>
</feature>
<dbReference type="RefSeq" id="XP_007870517.1">
    <property type="nucleotide sequence ID" value="XM_007872326.1"/>
</dbReference>
<feature type="compositionally biased region" description="Polar residues" evidence="6">
    <location>
        <begin position="64"/>
        <end position="92"/>
    </location>
</feature>
<keyword evidence="9" id="KW-1185">Reference proteome</keyword>
<accession>S7PUV5</accession>
<dbReference type="GeneID" id="19304717"/>
<feature type="compositionally biased region" description="Low complexity" evidence="6">
    <location>
        <begin position="282"/>
        <end position="293"/>
    </location>
</feature>
<dbReference type="KEGG" id="gtr:GLOTRDRAFT_141216"/>
<feature type="compositionally biased region" description="Acidic residues" evidence="6">
    <location>
        <begin position="110"/>
        <end position="119"/>
    </location>
</feature>
<dbReference type="InterPro" id="IPR038765">
    <property type="entry name" value="Papain-like_cys_pep_sf"/>
</dbReference>
<dbReference type="EMBL" id="KB469312">
    <property type="protein sequence ID" value="EPQ51077.1"/>
    <property type="molecule type" value="Genomic_DNA"/>
</dbReference>
<dbReference type="OMA" id="AFVEAFM"/>
<dbReference type="OrthoDB" id="442460at2759"/>
<dbReference type="Proteomes" id="UP000030669">
    <property type="component" value="Unassembled WGS sequence"/>
</dbReference>
<feature type="region of interest" description="Disordered" evidence="6">
    <location>
        <begin position="271"/>
        <end position="296"/>
    </location>
</feature>
<gene>
    <name evidence="8" type="ORF">GLOTRDRAFT_141216</name>
</gene>
<feature type="region of interest" description="Disordered" evidence="6">
    <location>
        <begin position="665"/>
        <end position="833"/>
    </location>
</feature>
<sequence>MNSDPYSGRMQDNLHNSRVKVPRNPAAFAKMWQNQRTSSREAGPSSPKRRKINLNQDVPEGYATGSSSTKRGQRSRQSLPSGTKGDTPSTSPRTRKKPSRATVIPIIDLMDVDQEEEDVGERVTTGVRAMSPSSPDPLNIIDKHTPHPFDIEEPVAGPSSRPTSRSGRSVASDGPSTSRLRAKHSGQQKPEVVNVDEDPSDPIEVDEIPIVNKSKSTSKGDGLDLKLKGNTKNKAALFEGSHPPPHVDLRAKVPGYRKQAMKAGRAQLTFKPVPAGRDSNCGSSARPPSSGSSKPIHRLSEDIELPIEAWALGCVVYRQEDLEQGSFIFHYDTSAPTITVKMAGIGAPPLPFQRFRVGRAFSSMTYEINGQHPIIQFRTFREDSLPEADGFNPGSSRVDGRVTFKFSTTDSDWKRTNYQFIISNLRENLEGKPDQVTQAGAKAVWEEVQRSAELFSLQARRQKAAGSIPGTPELSAVTREASRRRSASQLELDRSTNGDSVKPSGPPKPRPAYKGYEASTEPPTRRSTRSSLSGRPDSPVLDPDELILVYPPSGTGAVNITRSDLLRLQPGEFLNDTLIEFGLKLWVNELRERDPELADQIHVFSSFFYKKLNTRNREEGYQSVRKWTSKFDLFRKKYIIVPINENLHWYLAVIYEPEHVLRPPMEHPKANTRSQKADERGATEETGTTEAPEANRAASPSNISESISGLSSATQGDEEAVAKHLLSGRRSRSVTDSVAGAPEQSEVGDSAGSTGPIDIDEDDREIPRSSSLTPIGSDMEMETASNGAPRSSTPRAAADTSKVSGVPPSQFYSSASKKGKQRAPPTPFPMDIVPEAGAETDEIGEPPAVDGRPTTYIFTLDSLNASHKQVINVLTRYLAWEAKDKKGLEESSPAVGLQAHVPLQPNYCDCGLYLLHFAKTFMKDPSRISRLICSRKKGTDTERKADWDAENVGAFREELSLRILQLSEEWKKDRAAKEEERKRLAGAEKPASGGVSAADGSDDDIVLEDVRPARTPRGVKRKERGEADGPALRIRGGRCSP</sequence>
<dbReference type="HOGENOM" id="CLU_010190_0_0_1"/>
<dbReference type="PROSITE" id="PS50600">
    <property type="entry name" value="ULP_PROTEASE"/>
    <property type="match status" value="1"/>
</dbReference>
<feature type="compositionally biased region" description="Low complexity" evidence="6">
    <location>
        <begin position="987"/>
        <end position="999"/>
    </location>
</feature>
<evidence type="ECO:0000313" key="9">
    <source>
        <dbReference type="Proteomes" id="UP000030669"/>
    </source>
</evidence>
<feature type="domain" description="Ubiquitin-like protease family profile" evidence="7">
    <location>
        <begin position="558"/>
        <end position="921"/>
    </location>
</feature>
<dbReference type="GO" id="GO:0005634">
    <property type="term" value="C:nucleus"/>
    <property type="evidence" value="ECO:0007669"/>
    <property type="project" value="TreeGrafter"/>
</dbReference>
<evidence type="ECO:0000256" key="6">
    <source>
        <dbReference type="SAM" id="MobiDB-lite"/>
    </source>
</evidence>
<keyword evidence="5" id="KW-0378">Hydrolase</keyword>
<feature type="compositionally biased region" description="Basic and acidic residues" evidence="6">
    <location>
        <begin position="976"/>
        <end position="986"/>
    </location>
</feature>
<feature type="compositionally biased region" description="Acidic residues" evidence="6">
    <location>
        <begin position="194"/>
        <end position="203"/>
    </location>
</feature>
<evidence type="ECO:0000256" key="4">
    <source>
        <dbReference type="ARBA" id="ARBA00022786"/>
    </source>
</evidence>
<evidence type="ECO:0000259" key="7">
    <source>
        <dbReference type="PROSITE" id="PS50600"/>
    </source>
</evidence>
<dbReference type="GO" id="GO:0006508">
    <property type="term" value="P:proteolysis"/>
    <property type="evidence" value="ECO:0007669"/>
    <property type="project" value="UniProtKB-KW"/>
</dbReference>
<feature type="compositionally biased region" description="Basic and acidic residues" evidence="6">
    <location>
        <begin position="141"/>
        <end position="150"/>
    </location>
</feature>
<dbReference type="eggNOG" id="KOG0779">
    <property type="taxonomic scope" value="Eukaryota"/>
</dbReference>
<evidence type="ECO:0000256" key="3">
    <source>
        <dbReference type="ARBA" id="ARBA00022670"/>
    </source>
</evidence>
<feature type="compositionally biased region" description="Basic and acidic residues" evidence="6">
    <location>
        <begin position="665"/>
        <end position="683"/>
    </location>
</feature>
<dbReference type="Gene3D" id="3.40.395.10">
    <property type="entry name" value="Adenoviral Proteinase, Chain A"/>
    <property type="match status" value="1"/>
</dbReference>
<feature type="compositionally biased region" description="Low complexity" evidence="6">
    <location>
        <begin position="157"/>
        <end position="169"/>
    </location>
</feature>
<feature type="region of interest" description="Disordered" evidence="6">
    <location>
        <begin position="463"/>
        <end position="546"/>
    </location>
</feature>
<feature type="region of interest" description="Disordered" evidence="6">
    <location>
        <begin position="1"/>
        <end position="203"/>
    </location>
</feature>
<dbReference type="InterPro" id="IPR051947">
    <property type="entry name" value="Sentrin-specific_protease"/>
</dbReference>
<evidence type="ECO:0000256" key="2">
    <source>
        <dbReference type="ARBA" id="ARBA00022553"/>
    </source>
</evidence>
<dbReference type="STRING" id="670483.S7PUV5"/>
<dbReference type="PANTHER" id="PTHR46896:SF3">
    <property type="entry name" value="FI06413P-RELATED"/>
    <property type="match status" value="1"/>
</dbReference>
<evidence type="ECO:0000313" key="8">
    <source>
        <dbReference type="EMBL" id="EPQ51077.1"/>
    </source>
</evidence>
<name>S7PUV5_GLOTA</name>
<dbReference type="SUPFAM" id="SSF54001">
    <property type="entry name" value="Cysteine proteinases"/>
    <property type="match status" value="1"/>
</dbReference>
<keyword evidence="3" id="KW-0645">Protease</keyword>
<dbReference type="PANTHER" id="PTHR46896">
    <property type="entry name" value="SENTRIN-SPECIFIC PROTEASE"/>
    <property type="match status" value="1"/>
</dbReference>
<organism evidence="8 9">
    <name type="scientific">Gloeophyllum trabeum (strain ATCC 11539 / FP-39264 / Madison 617)</name>
    <name type="common">Brown rot fungus</name>
    <dbReference type="NCBI Taxonomy" id="670483"/>
    <lineage>
        <taxon>Eukaryota</taxon>
        <taxon>Fungi</taxon>
        <taxon>Dikarya</taxon>
        <taxon>Basidiomycota</taxon>
        <taxon>Agaricomycotina</taxon>
        <taxon>Agaricomycetes</taxon>
        <taxon>Gloeophyllales</taxon>
        <taxon>Gloeophyllaceae</taxon>
        <taxon>Gloeophyllum</taxon>
    </lineage>
</organism>
<evidence type="ECO:0000256" key="1">
    <source>
        <dbReference type="ARBA" id="ARBA00005234"/>
    </source>
</evidence>
<keyword evidence="2" id="KW-0597">Phosphoprotein</keyword>
<feature type="compositionally biased region" description="Polar residues" evidence="6">
    <location>
        <begin position="783"/>
        <end position="794"/>
    </location>
</feature>